<gene>
    <name evidence="1" type="ORF">FRT60_04880</name>
</gene>
<dbReference type="AlphaFoldDB" id="A0A646NUA5"/>
<name>A0A646NUA5_9PSED</name>
<comment type="caution">
    <text evidence="1">The sequence shown here is derived from an EMBL/GenBank/DDBJ whole genome shotgun (WGS) entry which is preliminary data.</text>
</comment>
<reference evidence="1 2" key="1">
    <citation type="submission" date="2019-08" db="EMBL/GenBank/DDBJ databases">
        <title>Pseudomonas haemolytica sp. nov. isolated from raw milk and skim milk concentrate.</title>
        <authorList>
            <person name="Hofmann K."/>
            <person name="Huptas C."/>
            <person name="Doll E."/>
            <person name="Scherer S."/>
            <person name="Wenning M."/>
        </authorList>
    </citation>
    <scope>NUCLEOTIDE SEQUENCE [LARGE SCALE GENOMIC DNA]</scope>
    <source>
        <strain evidence="1 2">DSM 108988</strain>
    </source>
</reference>
<dbReference type="Proteomes" id="UP000432048">
    <property type="component" value="Unassembled WGS sequence"/>
</dbReference>
<organism evidence="1 2">
    <name type="scientific">Pseudomonas haemolytica</name>
    <dbReference type="NCBI Taxonomy" id="2600065"/>
    <lineage>
        <taxon>Bacteria</taxon>
        <taxon>Pseudomonadati</taxon>
        <taxon>Pseudomonadota</taxon>
        <taxon>Gammaproteobacteria</taxon>
        <taxon>Pseudomonadales</taxon>
        <taxon>Pseudomonadaceae</taxon>
        <taxon>Pseudomonas</taxon>
    </lineage>
</organism>
<evidence type="ECO:0000313" key="1">
    <source>
        <dbReference type="EMBL" id="MRJ19682.1"/>
    </source>
</evidence>
<evidence type="ECO:0000313" key="2">
    <source>
        <dbReference type="Proteomes" id="UP000432048"/>
    </source>
</evidence>
<sequence>MPKVLEASNLLHFIGEITVDKDQDPSLDEYHPDGTHFWSEDAPVCLEFFPYNISSIWGCKRCSRAFLRFTEAGAYHAEQRIRVLRTPLISNPIQDKHFQN</sequence>
<accession>A0A646NUA5</accession>
<dbReference type="EMBL" id="VOIX01000002">
    <property type="protein sequence ID" value="MRJ19682.1"/>
    <property type="molecule type" value="Genomic_DNA"/>
</dbReference>
<protein>
    <submittedName>
        <fullName evidence="1">Uncharacterized protein</fullName>
    </submittedName>
</protein>
<proteinExistence type="predicted"/>
<dbReference type="RefSeq" id="WP_153837698.1">
    <property type="nucleotide sequence ID" value="NZ_VOIX01000002.1"/>
</dbReference>